<accession>A0A1E3AC46</accession>
<dbReference type="AlphaFoldDB" id="A0A1E3AC46"/>
<keyword evidence="1" id="KW-0812">Transmembrane</keyword>
<evidence type="ECO:0000256" key="1">
    <source>
        <dbReference type="SAM" id="Phobius"/>
    </source>
</evidence>
<dbReference type="EMBL" id="MEHA01000009">
    <property type="protein sequence ID" value="ODR51312.1"/>
    <property type="molecule type" value="Genomic_DNA"/>
</dbReference>
<gene>
    <name evidence="3" type="ORF">BEI59_13710</name>
    <name evidence="2" type="ORF">BEI61_01880</name>
    <name evidence="4" type="ORF">BEI63_15940</name>
</gene>
<comment type="caution">
    <text evidence="2">The sequence shown here is derived from an EMBL/GenBank/DDBJ whole genome shotgun (WGS) entry which is preliminary data.</text>
</comment>
<dbReference type="Proteomes" id="UP000094271">
    <property type="component" value="Unassembled WGS sequence"/>
</dbReference>
<dbReference type="OrthoDB" id="1708240at2"/>
<evidence type="ECO:0000313" key="2">
    <source>
        <dbReference type="EMBL" id="ODM05991.1"/>
    </source>
</evidence>
<evidence type="ECO:0000313" key="6">
    <source>
        <dbReference type="Proteomes" id="UP000094271"/>
    </source>
</evidence>
<reference evidence="2 5" key="1">
    <citation type="submission" date="2016-07" db="EMBL/GenBank/DDBJ databases">
        <title>Characterization of isolates of Eisenbergiella tayi derived from blood cultures, using whole genome sequencing.</title>
        <authorList>
            <person name="Burdz T."/>
            <person name="Wiebe D."/>
            <person name="Huynh C."/>
            <person name="Bernard K."/>
        </authorList>
    </citation>
    <scope>NUCLEOTIDE SEQUENCE [LARGE SCALE GENOMIC DNA]</scope>
    <source>
        <strain evidence="2 5">NML 110608</strain>
    </source>
</reference>
<sequence>MKEMKNSIKIKAKGLYAKKSCILADKRDEGYIDTAIVILISVVLGALRLAGLYALFGDVVLPELTSRINEMFNYAG</sequence>
<keyword evidence="7" id="KW-1185">Reference proteome</keyword>
<keyword evidence="1" id="KW-0472">Membrane</keyword>
<evidence type="ECO:0000313" key="3">
    <source>
        <dbReference type="EMBL" id="ODR51312.1"/>
    </source>
</evidence>
<protein>
    <recommendedName>
        <fullName evidence="8">DUF4244 domain-containing protein</fullName>
    </recommendedName>
</protein>
<proteinExistence type="predicted"/>
<evidence type="ECO:0008006" key="8">
    <source>
        <dbReference type="Google" id="ProtNLM"/>
    </source>
</evidence>
<keyword evidence="1" id="KW-1133">Transmembrane helix</keyword>
<organism evidence="2 5">
    <name type="scientific">Eisenbergiella tayi</name>
    <dbReference type="NCBI Taxonomy" id="1432052"/>
    <lineage>
        <taxon>Bacteria</taxon>
        <taxon>Bacillati</taxon>
        <taxon>Bacillota</taxon>
        <taxon>Clostridia</taxon>
        <taxon>Lachnospirales</taxon>
        <taxon>Lachnospiraceae</taxon>
        <taxon>Eisenbergiella</taxon>
    </lineage>
</organism>
<evidence type="ECO:0000313" key="7">
    <source>
        <dbReference type="Proteomes" id="UP000094869"/>
    </source>
</evidence>
<dbReference type="RefSeq" id="WP_069152088.1">
    <property type="nucleotide sequence ID" value="NZ_JAQCZP010000006.1"/>
</dbReference>
<evidence type="ECO:0000313" key="4">
    <source>
        <dbReference type="EMBL" id="ODR54454.1"/>
    </source>
</evidence>
<dbReference type="Pfam" id="PF19629">
    <property type="entry name" value="DUF6133"/>
    <property type="match status" value="1"/>
</dbReference>
<dbReference type="PATRIC" id="fig|1432052.4.peg.2097"/>
<dbReference type="InterPro" id="IPR045765">
    <property type="entry name" value="DUF6133"/>
</dbReference>
<dbReference type="EMBL" id="MCGH01000002">
    <property type="protein sequence ID" value="ODM05991.1"/>
    <property type="molecule type" value="Genomic_DNA"/>
</dbReference>
<reference evidence="3 6" key="3">
    <citation type="submission" date="2016-08" db="EMBL/GenBank/DDBJ databases">
        <authorList>
            <person name="Seilhamer J.J."/>
        </authorList>
    </citation>
    <scope>NUCLEOTIDE SEQUENCE [LARGE SCALE GENOMIC DNA]</scope>
    <source>
        <strain evidence="3 6">NML150140-1</strain>
    </source>
</reference>
<reference evidence="4 7" key="2">
    <citation type="submission" date="2016-08" db="EMBL/GenBank/DDBJ databases">
        <title>Characterization of Isolates of Eisenbergiella tayi Derived from Blood Cultures, Using Whole Genome Sequencing.</title>
        <authorList>
            <person name="Bernier A.-M."/>
            <person name="Burdz T."/>
            <person name="Wiebe D."/>
            <person name="Bernard K."/>
        </authorList>
    </citation>
    <scope>NUCLEOTIDE SEQUENCE [LARGE SCALE GENOMIC DNA]</scope>
    <source>
        <strain evidence="4 7">NML120146</strain>
    </source>
</reference>
<dbReference type="Proteomes" id="UP000094869">
    <property type="component" value="Unassembled WGS sequence"/>
</dbReference>
<name>A0A1E3AC46_9FIRM</name>
<dbReference type="EMBL" id="MEHD01000025">
    <property type="protein sequence ID" value="ODR54454.1"/>
    <property type="molecule type" value="Genomic_DNA"/>
</dbReference>
<dbReference type="Proteomes" id="UP000094067">
    <property type="component" value="Unassembled WGS sequence"/>
</dbReference>
<evidence type="ECO:0000313" key="5">
    <source>
        <dbReference type="Proteomes" id="UP000094067"/>
    </source>
</evidence>
<feature type="transmembrane region" description="Helical" evidence="1">
    <location>
        <begin position="35"/>
        <end position="56"/>
    </location>
</feature>